<keyword evidence="4" id="KW-1185">Reference proteome</keyword>
<dbReference type="EMBL" id="CP041406">
    <property type="protein sequence ID" value="QOP45854.1"/>
    <property type="molecule type" value="Genomic_DNA"/>
</dbReference>
<dbReference type="Pfam" id="PF04927">
    <property type="entry name" value="SMP"/>
    <property type="match status" value="1"/>
</dbReference>
<sequence>MAKKTPMTKADAARIQSGAAKNDTNTSKKSFPARAQSAADKNLNKGKK</sequence>
<dbReference type="AlphaFoldDB" id="A0A7M1B820"/>
<feature type="domain" description="SMP" evidence="2">
    <location>
        <begin position="2"/>
        <end position="43"/>
    </location>
</feature>
<dbReference type="InterPro" id="IPR007011">
    <property type="entry name" value="LEA_SMP_dom"/>
</dbReference>
<organism evidence="3 4">
    <name type="scientific">Sulfurimonas paralvinellae</name>
    <dbReference type="NCBI Taxonomy" id="317658"/>
    <lineage>
        <taxon>Bacteria</taxon>
        <taxon>Pseudomonadati</taxon>
        <taxon>Campylobacterota</taxon>
        <taxon>Epsilonproteobacteria</taxon>
        <taxon>Campylobacterales</taxon>
        <taxon>Sulfurimonadaceae</taxon>
        <taxon>Sulfurimonas</taxon>
    </lineage>
</organism>
<dbReference type="Proteomes" id="UP000593580">
    <property type="component" value="Chromosome"/>
</dbReference>
<name>A0A7M1B820_9BACT</name>
<protein>
    <recommendedName>
        <fullName evidence="2">SMP domain-containing protein</fullName>
    </recommendedName>
</protein>
<accession>A0A7M1B820</accession>
<evidence type="ECO:0000313" key="4">
    <source>
        <dbReference type="Proteomes" id="UP000593580"/>
    </source>
</evidence>
<evidence type="ECO:0000259" key="2">
    <source>
        <dbReference type="Pfam" id="PF04927"/>
    </source>
</evidence>
<reference evidence="3 4" key="1">
    <citation type="submission" date="2019-07" db="EMBL/GenBank/DDBJ databases">
        <title>Sulfurimonas paralvinellae sp. nov., a novel mesophilic, hydrogen- and sulfur-oxidizing chemolithoautotroph within the Epsilonproteo- bacteria isolated from a deep-sea hydrothermal vent polychaete nest, reclassification of Thiomicrospira denitrificans as Sulfurimonas denitrificans comb. nov. and emended description of the genus Sulfurimonas.</title>
        <authorList>
            <person name="Wang S."/>
            <person name="Jiang L."/>
            <person name="Shao Z."/>
        </authorList>
    </citation>
    <scope>NUCLEOTIDE SEQUENCE [LARGE SCALE GENOMIC DNA]</scope>
    <source>
        <strain evidence="3 4">GO25</strain>
    </source>
</reference>
<evidence type="ECO:0000313" key="3">
    <source>
        <dbReference type="EMBL" id="QOP45854.1"/>
    </source>
</evidence>
<feature type="region of interest" description="Disordered" evidence="1">
    <location>
        <begin position="1"/>
        <end position="48"/>
    </location>
</feature>
<dbReference type="RefSeq" id="WP_193109818.1">
    <property type="nucleotide sequence ID" value="NZ_CP041406.1"/>
</dbReference>
<gene>
    <name evidence="3" type="ORF">FM071_05950</name>
</gene>
<proteinExistence type="predicted"/>
<dbReference type="KEGG" id="spal:FM071_05950"/>
<evidence type="ECO:0000256" key="1">
    <source>
        <dbReference type="SAM" id="MobiDB-lite"/>
    </source>
</evidence>